<evidence type="ECO:0000313" key="2">
    <source>
        <dbReference type="EMBL" id="MFC1851867.1"/>
    </source>
</evidence>
<sequence>MSGLTVYELPTAPPGKTGWPWSRPEPAPEQFIPDNQSWPRISVVTPSYNQAQFLEETIRSVLLQDYPDLEYIIIDGGSTDHSVEIIRKYASFLAYWISEKDNGQSHAINKGWKRVTGEIISWLNSDDLYTPNALFAVGEAHVFNPGNIIAGKVINFKTAITNPLQTIVPENLTWQNFLKFWQHELIWHQPGIFFPRTAWLKTGPLDENFFYCMDRDYMVRILQYAPVSYINTALAYFRIHDRSKTQSFDEHRFIRERTRIVEKYSHQLPTTDQKSMARFWLSLASYYLSRACLKDTIRCTSKSTRILVQIFINFFRHSFLNLLKDRLKIFLNKIL</sequence>
<dbReference type="PANTHER" id="PTHR22916:SF65">
    <property type="entry name" value="SLR1065 PROTEIN"/>
    <property type="match status" value="1"/>
</dbReference>
<dbReference type="Proteomes" id="UP001594351">
    <property type="component" value="Unassembled WGS sequence"/>
</dbReference>
<reference evidence="2 3" key="1">
    <citation type="submission" date="2024-09" db="EMBL/GenBank/DDBJ databases">
        <title>Laminarin stimulates single cell rates of sulfate reduction while oxygen inhibits transcriptomic activity in coastal marine sediment.</title>
        <authorList>
            <person name="Lindsay M."/>
            <person name="Orcutt B."/>
            <person name="Emerson D."/>
            <person name="Stepanauskas R."/>
            <person name="D'Angelo T."/>
        </authorList>
    </citation>
    <scope>NUCLEOTIDE SEQUENCE [LARGE SCALE GENOMIC DNA]</scope>
    <source>
        <strain evidence="2">SAG AM-311-K15</strain>
    </source>
</reference>
<dbReference type="Pfam" id="PF00535">
    <property type="entry name" value="Glycos_transf_2"/>
    <property type="match status" value="1"/>
</dbReference>
<dbReference type="SUPFAM" id="SSF53448">
    <property type="entry name" value="Nucleotide-diphospho-sugar transferases"/>
    <property type="match status" value="1"/>
</dbReference>
<organism evidence="2 3">
    <name type="scientific">candidate division CSSED10-310 bacterium</name>
    <dbReference type="NCBI Taxonomy" id="2855610"/>
    <lineage>
        <taxon>Bacteria</taxon>
        <taxon>Bacteria division CSSED10-310</taxon>
    </lineage>
</organism>
<accession>A0ABV6Z0A9</accession>
<name>A0ABV6Z0A9_UNCC1</name>
<dbReference type="InterPro" id="IPR029044">
    <property type="entry name" value="Nucleotide-diphossugar_trans"/>
</dbReference>
<keyword evidence="2" id="KW-0328">Glycosyltransferase</keyword>
<protein>
    <submittedName>
        <fullName evidence="2">Glycosyltransferase family 2 protein</fullName>
        <ecNumber evidence="2">2.4.-.-</ecNumber>
    </submittedName>
</protein>
<dbReference type="InterPro" id="IPR001173">
    <property type="entry name" value="Glyco_trans_2-like"/>
</dbReference>
<keyword evidence="3" id="KW-1185">Reference proteome</keyword>
<comment type="caution">
    <text evidence="2">The sequence shown here is derived from an EMBL/GenBank/DDBJ whole genome shotgun (WGS) entry which is preliminary data.</text>
</comment>
<feature type="domain" description="Glycosyltransferase 2-like" evidence="1">
    <location>
        <begin position="42"/>
        <end position="167"/>
    </location>
</feature>
<evidence type="ECO:0000313" key="3">
    <source>
        <dbReference type="Proteomes" id="UP001594351"/>
    </source>
</evidence>
<dbReference type="PANTHER" id="PTHR22916">
    <property type="entry name" value="GLYCOSYLTRANSFERASE"/>
    <property type="match status" value="1"/>
</dbReference>
<gene>
    <name evidence="2" type="ORF">ACFL27_16875</name>
</gene>
<dbReference type="EC" id="2.4.-.-" evidence="2"/>
<proteinExistence type="predicted"/>
<evidence type="ECO:0000259" key="1">
    <source>
        <dbReference type="Pfam" id="PF00535"/>
    </source>
</evidence>
<dbReference type="EMBL" id="JBHPBY010000235">
    <property type="protein sequence ID" value="MFC1851867.1"/>
    <property type="molecule type" value="Genomic_DNA"/>
</dbReference>
<dbReference type="Gene3D" id="3.90.550.10">
    <property type="entry name" value="Spore Coat Polysaccharide Biosynthesis Protein SpsA, Chain A"/>
    <property type="match status" value="1"/>
</dbReference>
<dbReference type="GO" id="GO:0016757">
    <property type="term" value="F:glycosyltransferase activity"/>
    <property type="evidence" value="ECO:0007669"/>
    <property type="project" value="UniProtKB-KW"/>
</dbReference>
<dbReference type="CDD" id="cd06433">
    <property type="entry name" value="GT_2_WfgS_like"/>
    <property type="match status" value="1"/>
</dbReference>
<keyword evidence="2" id="KW-0808">Transferase</keyword>